<evidence type="ECO:0000313" key="5">
    <source>
        <dbReference type="Proteomes" id="UP000006437"/>
    </source>
</evidence>
<dbReference type="Pfam" id="PF03816">
    <property type="entry name" value="LytR_cpsA_psr"/>
    <property type="match status" value="1"/>
</dbReference>
<gene>
    <name evidence="4" type="ORF">HMPREF9629_01807</name>
</gene>
<dbReference type="PANTHER" id="PTHR33392:SF6">
    <property type="entry name" value="POLYISOPRENYL-TEICHOIC ACID--PEPTIDOGLYCAN TEICHOIC ACID TRANSFERASE TAGU"/>
    <property type="match status" value="1"/>
</dbReference>
<feature type="compositionally biased region" description="Polar residues" evidence="2">
    <location>
        <begin position="422"/>
        <end position="455"/>
    </location>
</feature>
<dbReference type="HOGENOM" id="CLU_016455_5_2_9"/>
<comment type="similarity">
    <text evidence="1">Belongs to the LytR/CpsA/Psr (LCP) family.</text>
</comment>
<dbReference type="EMBL" id="AFZE01000011">
    <property type="protein sequence ID" value="EHL15561.1"/>
    <property type="molecule type" value="Genomic_DNA"/>
</dbReference>
<name>G9X056_9FIRM</name>
<dbReference type="BioCyc" id="EBAC796937-HMP:GMGH-1815-MONOMER"/>
<feature type="compositionally biased region" description="Low complexity" evidence="2">
    <location>
        <begin position="410"/>
        <end position="421"/>
    </location>
</feature>
<evidence type="ECO:0000256" key="2">
    <source>
        <dbReference type="SAM" id="MobiDB-lite"/>
    </source>
</evidence>
<feature type="domain" description="Cell envelope-related transcriptional attenuator" evidence="3">
    <location>
        <begin position="69"/>
        <end position="229"/>
    </location>
</feature>
<dbReference type="Proteomes" id="UP000006437">
    <property type="component" value="Unassembled WGS sequence"/>
</dbReference>
<dbReference type="RefSeq" id="WP_009526036.1">
    <property type="nucleotide sequence ID" value="NZ_JH414560.1"/>
</dbReference>
<feature type="compositionally biased region" description="Low complexity" evidence="2">
    <location>
        <begin position="374"/>
        <end position="389"/>
    </location>
</feature>
<dbReference type="InterPro" id="IPR004474">
    <property type="entry name" value="LytR_CpsA_psr"/>
</dbReference>
<dbReference type="PANTHER" id="PTHR33392">
    <property type="entry name" value="POLYISOPRENYL-TEICHOIC ACID--PEPTIDOGLYCAN TEICHOIC ACID TRANSFERASE TAGU"/>
    <property type="match status" value="1"/>
</dbReference>
<evidence type="ECO:0000313" key="4">
    <source>
        <dbReference type="EMBL" id="EHL15561.1"/>
    </source>
</evidence>
<dbReference type="Gene3D" id="3.40.630.190">
    <property type="entry name" value="LCP protein"/>
    <property type="match status" value="1"/>
</dbReference>
<accession>G9X056</accession>
<reference evidence="4 5" key="1">
    <citation type="submission" date="2011-08" db="EMBL/GenBank/DDBJ databases">
        <title>The Genome Sequence of Eubacteriaceae bacterium ACC19a.</title>
        <authorList>
            <consortium name="The Broad Institute Genome Sequencing Platform"/>
            <person name="Earl A."/>
            <person name="Ward D."/>
            <person name="Feldgarden M."/>
            <person name="Gevers D."/>
            <person name="Sizova M."/>
            <person name="Hazen A."/>
            <person name="Epstein S."/>
            <person name="Young S.K."/>
            <person name="Zeng Q."/>
            <person name="Gargeya S."/>
            <person name="Fitzgerald M."/>
            <person name="Haas B."/>
            <person name="Abouelleil A."/>
            <person name="Alvarado L."/>
            <person name="Arachchi H.M."/>
            <person name="Berlin A."/>
            <person name="Brown A."/>
            <person name="Chapman S.B."/>
            <person name="Chen Z."/>
            <person name="Dunbar C."/>
            <person name="Freedman E."/>
            <person name="Gearin G."/>
            <person name="Gellesch M."/>
            <person name="Goldberg J."/>
            <person name="Griggs A."/>
            <person name="Gujja S."/>
            <person name="Heiman D."/>
            <person name="Howarth C."/>
            <person name="Larson L."/>
            <person name="Lui A."/>
            <person name="MacDonald P.J.P."/>
            <person name="Montmayeur A."/>
            <person name="Murphy C."/>
            <person name="Neiman D."/>
            <person name="Pearson M."/>
            <person name="Priest M."/>
            <person name="Roberts A."/>
            <person name="Saif S."/>
            <person name="Shea T."/>
            <person name="Shenoy N."/>
            <person name="Sisk P."/>
            <person name="Stolte C."/>
            <person name="Sykes S."/>
            <person name="Wortman J."/>
            <person name="Nusbaum C."/>
            <person name="Birren B."/>
        </authorList>
    </citation>
    <scope>NUCLEOTIDE SEQUENCE [LARGE SCALE GENOMIC DNA]</scope>
    <source>
        <strain evidence="4 5">ACC19a</strain>
    </source>
</reference>
<protein>
    <recommendedName>
        <fullName evidence="3">Cell envelope-related transcriptional attenuator domain-containing protein</fullName>
    </recommendedName>
</protein>
<organism evidence="4 5">
    <name type="scientific">Peptoanaerobacter stomatis</name>
    <dbReference type="NCBI Taxonomy" id="796937"/>
    <lineage>
        <taxon>Bacteria</taxon>
        <taxon>Bacillati</taxon>
        <taxon>Bacillota</taxon>
        <taxon>Clostridia</taxon>
        <taxon>Peptostreptococcales</taxon>
        <taxon>Filifactoraceae</taxon>
        <taxon>Peptoanaerobacter</taxon>
    </lineage>
</organism>
<comment type="caution">
    <text evidence="4">The sequence shown here is derived from an EMBL/GenBank/DDBJ whole genome shotgun (WGS) entry which is preliminary data.</text>
</comment>
<dbReference type="NCBIfam" id="TIGR00350">
    <property type="entry name" value="lytR_cpsA_psr"/>
    <property type="match status" value="1"/>
</dbReference>
<evidence type="ECO:0000259" key="3">
    <source>
        <dbReference type="Pfam" id="PF03816"/>
    </source>
</evidence>
<dbReference type="InterPro" id="IPR050922">
    <property type="entry name" value="LytR/CpsA/Psr_CW_biosynth"/>
</dbReference>
<dbReference type="AlphaFoldDB" id="G9X056"/>
<proteinExistence type="inferred from homology"/>
<feature type="region of interest" description="Disordered" evidence="2">
    <location>
        <begin position="322"/>
        <end position="348"/>
    </location>
</feature>
<feature type="compositionally biased region" description="Polar residues" evidence="2">
    <location>
        <begin position="390"/>
        <end position="401"/>
    </location>
</feature>
<evidence type="ECO:0000256" key="1">
    <source>
        <dbReference type="ARBA" id="ARBA00006068"/>
    </source>
</evidence>
<feature type="region of interest" description="Disordered" evidence="2">
    <location>
        <begin position="371"/>
        <end position="455"/>
    </location>
</feature>
<sequence>MKKLKKKNIVIAVFVILILVFGGLAFAVQKAFNENVKKEFNVVDKSGKNLPEGQKDRLNVLVLGMEHTRTDMIMVATFDPKGKTLNMISIPRDTYVENSYRDGTLKKINSVYEMPSTKGGVERLAEKISEILGIPIHDYVMVDYNAVAKITDAVGGVEVNIPFNMYYDDPYSDPPLHVHFSKGNVYLDGSNAIEYLRWRHNNDGSHGEEGDEGRVKRQQNFMKKILEKSLNPATLPKIVEVAFSSVETSLDLSQVMGLVADAASMPKENIHFYQEVGTPSYFNQLWYYLADMDKTQALMQKIINNSIITDEDLNPSKEFEAAALSRGNDSDYRRSYNSNEESQENAPAIIKKTVESTQLKTDDVLFENEHKNETNQQNQNTNTDTAAQTPVTDETINNSVLDDTKTSSDETQGQTENTNQQAEVTNNQETQQPVTPDTTPAENSDNSSGNESPIF</sequence>